<evidence type="ECO:0000256" key="5">
    <source>
        <dbReference type="ARBA" id="ARBA00022692"/>
    </source>
</evidence>
<feature type="transmembrane region" description="Helical" evidence="8">
    <location>
        <begin position="168"/>
        <end position="185"/>
    </location>
</feature>
<comment type="caution">
    <text evidence="9">The sequence shown here is derived from an EMBL/GenBank/DDBJ whole genome shotgun (WGS) entry which is preliminary data.</text>
</comment>
<dbReference type="GO" id="GO:0006506">
    <property type="term" value="P:GPI anchor biosynthetic process"/>
    <property type="evidence" value="ECO:0007669"/>
    <property type="project" value="UniProtKB-UniPathway"/>
</dbReference>
<evidence type="ECO:0000313" key="10">
    <source>
        <dbReference type="Proteomes" id="UP000029725"/>
    </source>
</evidence>
<feature type="transmembrane region" description="Helical" evidence="8">
    <location>
        <begin position="139"/>
        <end position="156"/>
    </location>
</feature>
<dbReference type="AlphaFoldDB" id="A0A098VU32"/>
<dbReference type="EMBL" id="JMKJ01000078">
    <property type="protein sequence ID" value="KGG52445.1"/>
    <property type="molecule type" value="Genomic_DNA"/>
</dbReference>
<evidence type="ECO:0000256" key="2">
    <source>
        <dbReference type="ARBA" id="ARBA00004687"/>
    </source>
</evidence>
<evidence type="ECO:0000256" key="4">
    <source>
        <dbReference type="ARBA" id="ARBA00022502"/>
    </source>
</evidence>
<dbReference type="PANTHER" id="PTHR12982">
    <property type="entry name" value="PHOSPHATIDYLINOSITOL GLYCAN, CLASS C"/>
    <property type="match status" value="1"/>
</dbReference>
<dbReference type="Proteomes" id="UP000029725">
    <property type="component" value="Unassembled WGS sequence"/>
</dbReference>
<keyword evidence="4" id="KW-0337">GPI-anchor biosynthesis</keyword>
<comment type="subcellular location">
    <subcellularLocation>
        <location evidence="1">Membrane</location>
        <topology evidence="1">Multi-pass membrane protein</topology>
    </subcellularLocation>
</comment>
<dbReference type="HOGENOM" id="CLU_024002_0_0_1"/>
<feature type="transmembrane region" description="Helical" evidence="8">
    <location>
        <begin position="197"/>
        <end position="214"/>
    </location>
</feature>
<evidence type="ECO:0000256" key="3">
    <source>
        <dbReference type="ARBA" id="ARBA00008321"/>
    </source>
</evidence>
<keyword evidence="7 8" id="KW-0472">Membrane</keyword>
<dbReference type="GeneID" id="25258671"/>
<evidence type="ECO:0000256" key="6">
    <source>
        <dbReference type="ARBA" id="ARBA00022989"/>
    </source>
</evidence>
<dbReference type="Pfam" id="PF06432">
    <property type="entry name" value="GPI2"/>
    <property type="match status" value="1"/>
</dbReference>
<dbReference type="InterPro" id="IPR009450">
    <property type="entry name" value="Plno_GlcNAc_GPI2"/>
</dbReference>
<dbReference type="OrthoDB" id="196709at2759"/>
<dbReference type="UniPathway" id="UPA00196"/>
<protein>
    <recommendedName>
        <fullName evidence="11">Phosphatidylinositol N-acetylglucosaminyltransferase</fullName>
    </recommendedName>
</protein>
<evidence type="ECO:0000313" key="9">
    <source>
        <dbReference type="EMBL" id="KGG52445.1"/>
    </source>
</evidence>
<feature type="transmembrane region" description="Helical" evidence="8">
    <location>
        <begin position="89"/>
        <end position="108"/>
    </location>
</feature>
<dbReference type="GO" id="GO:0000506">
    <property type="term" value="C:glycosylphosphatidylinositol-N-acetylglucosaminyltransferase (GPI-GnT) complex"/>
    <property type="evidence" value="ECO:0007669"/>
    <property type="project" value="TreeGrafter"/>
</dbReference>
<comment type="pathway">
    <text evidence="2">Glycolipid biosynthesis; glycosylphosphatidylinositol-anchor biosynthesis.</text>
</comment>
<evidence type="ECO:0008006" key="11">
    <source>
        <dbReference type="Google" id="ProtNLM"/>
    </source>
</evidence>
<feature type="transmembrane region" description="Helical" evidence="8">
    <location>
        <begin position="220"/>
        <end position="238"/>
    </location>
</feature>
<sequence>MGPSDHVFDAPSIPKNPWKKLLYLRQEEYPDNYVDHSFLEKLQKNVNVRRYSYIPLIIYPCHLIIHANIILLFVGLFIFLYSEMIKNNLLLLFFNHGAALAGFIFWSLLDVASVSPAFTNICSPSFWCHINLVHSFNCFKRSFLFFFILLGLSPILKTLTKDTSCDTIWAVSTILFLINLGFHDHSFASIDRKSESMIALNAGIFASALLASRLKSNDQVFGLVSSAVLLFALIPRLLRMVRVCYYF</sequence>
<organism evidence="9 10">
    <name type="scientific">Mitosporidium daphniae</name>
    <dbReference type="NCBI Taxonomy" id="1485682"/>
    <lineage>
        <taxon>Eukaryota</taxon>
        <taxon>Fungi</taxon>
        <taxon>Fungi incertae sedis</taxon>
        <taxon>Microsporidia</taxon>
        <taxon>Mitosporidium</taxon>
    </lineage>
</organism>
<evidence type="ECO:0000256" key="8">
    <source>
        <dbReference type="SAM" id="Phobius"/>
    </source>
</evidence>
<keyword evidence="5 8" id="KW-0812">Transmembrane</keyword>
<name>A0A098VU32_9MICR</name>
<dbReference type="RefSeq" id="XP_013238881.1">
    <property type="nucleotide sequence ID" value="XM_013383427.1"/>
</dbReference>
<comment type="similarity">
    <text evidence="3">Belongs to the PIGC family.</text>
</comment>
<evidence type="ECO:0000256" key="1">
    <source>
        <dbReference type="ARBA" id="ARBA00004141"/>
    </source>
</evidence>
<dbReference type="PANTHER" id="PTHR12982:SF0">
    <property type="entry name" value="PHOSPHATIDYLINOSITOL N-ACETYLGLUCOSAMINYLTRANSFERASE SUBUNIT C"/>
    <property type="match status" value="1"/>
</dbReference>
<gene>
    <name evidence="9" type="ORF">DI09_170p40</name>
</gene>
<evidence type="ECO:0000256" key="7">
    <source>
        <dbReference type="ARBA" id="ARBA00023136"/>
    </source>
</evidence>
<keyword evidence="6 8" id="KW-1133">Transmembrane helix</keyword>
<accession>A0A098VU32</accession>
<keyword evidence="10" id="KW-1185">Reference proteome</keyword>
<dbReference type="PIRSF" id="PIRSF016104">
    <property type="entry name" value="GPI2"/>
    <property type="match status" value="1"/>
</dbReference>
<proteinExistence type="inferred from homology"/>
<reference evidence="9 10" key="1">
    <citation type="submission" date="2014-04" db="EMBL/GenBank/DDBJ databases">
        <title>A new species of microsporidia sheds light on the evolution of extreme parasitism.</title>
        <authorList>
            <person name="Haag K.L."/>
            <person name="James T.Y."/>
            <person name="Larsson R."/>
            <person name="Schaer T.M."/>
            <person name="Refardt D."/>
            <person name="Pombert J.-F."/>
            <person name="Ebert D."/>
        </authorList>
    </citation>
    <scope>NUCLEOTIDE SEQUENCE [LARGE SCALE GENOMIC DNA]</scope>
    <source>
        <strain evidence="9 10">UGP3</strain>
        <tissue evidence="9">Spores</tissue>
    </source>
</reference>
<feature type="transmembrane region" description="Helical" evidence="8">
    <location>
        <begin position="57"/>
        <end position="82"/>
    </location>
</feature>
<dbReference type="VEuPathDB" id="MicrosporidiaDB:DI09_170p40"/>